<dbReference type="InterPro" id="IPR036875">
    <property type="entry name" value="Znf_CCHC_sf"/>
</dbReference>
<keyword evidence="1" id="KW-0863">Zinc-finger</keyword>
<name>A0AA35M641_9HYPO</name>
<keyword evidence="3" id="KW-0732">Signal</keyword>
<dbReference type="Proteomes" id="UP001160390">
    <property type="component" value="Unassembled WGS sequence"/>
</dbReference>
<evidence type="ECO:0000256" key="1">
    <source>
        <dbReference type="PROSITE-ProRule" id="PRU00047"/>
    </source>
</evidence>
<dbReference type="SUPFAM" id="SSF57756">
    <property type="entry name" value="Retrovirus zinc finger-like domains"/>
    <property type="match status" value="1"/>
</dbReference>
<sequence>MRFSTVLIATAATLAVANTEESAPSLALRDAEELEERDDPDQSVDERYLGDLETRGLQERLSPRARAPACYKCGSSTHFAKDCPYGARKGKRDISDFDLEVRRIGGPRGGGFRPRPLGSGGGVRGGRGSRGLDDLRVRAKPYAPTGGGSTPQKPPKPHRRQGKRDLYDL</sequence>
<evidence type="ECO:0000256" key="2">
    <source>
        <dbReference type="SAM" id="MobiDB-lite"/>
    </source>
</evidence>
<proteinExistence type="predicted"/>
<evidence type="ECO:0000259" key="4">
    <source>
        <dbReference type="PROSITE" id="PS50158"/>
    </source>
</evidence>
<reference evidence="5" key="1">
    <citation type="submission" date="2023-01" db="EMBL/GenBank/DDBJ databases">
        <authorList>
            <person name="Piombo E."/>
        </authorList>
    </citation>
    <scope>NUCLEOTIDE SEQUENCE</scope>
</reference>
<organism evidence="5 6">
    <name type="scientific">Clonostachys chloroleuca</name>
    <dbReference type="NCBI Taxonomy" id="1926264"/>
    <lineage>
        <taxon>Eukaryota</taxon>
        <taxon>Fungi</taxon>
        <taxon>Dikarya</taxon>
        <taxon>Ascomycota</taxon>
        <taxon>Pezizomycotina</taxon>
        <taxon>Sordariomycetes</taxon>
        <taxon>Hypocreomycetidae</taxon>
        <taxon>Hypocreales</taxon>
        <taxon>Bionectriaceae</taxon>
        <taxon>Clonostachys</taxon>
    </lineage>
</organism>
<evidence type="ECO:0000313" key="5">
    <source>
        <dbReference type="EMBL" id="CAI6091237.1"/>
    </source>
</evidence>
<feature type="signal peptide" evidence="3">
    <location>
        <begin position="1"/>
        <end position="19"/>
    </location>
</feature>
<dbReference type="Pfam" id="PF00098">
    <property type="entry name" value="zf-CCHC"/>
    <property type="match status" value="1"/>
</dbReference>
<dbReference type="AlphaFoldDB" id="A0AA35M641"/>
<dbReference type="GO" id="GO:0003676">
    <property type="term" value="F:nucleic acid binding"/>
    <property type="evidence" value="ECO:0007669"/>
    <property type="project" value="InterPro"/>
</dbReference>
<comment type="caution">
    <text evidence="5">The sequence shown here is derived from an EMBL/GenBank/DDBJ whole genome shotgun (WGS) entry which is preliminary data.</text>
</comment>
<dbReference type="PROSITE" id="PS50158">
    <property type="entry name" value="ZF_CCHC"/>
    <property type="match status" value="1"/>
</dbReference>
<evidence type="ECO:0000256" key="3">
    <source>
        <dbReference type="SAM" id="SignalP"/>
    </source>
</evidence>
<feature type="compositionally biased region" description="Acidic residues" evidence="2">
    <location>
        <begin position="32"/>
        <end position="43"/>
    </location>
</feature>
<feature type="compositionally biased region" description="Gly residues" evidence="2">
    <location>
        <begin position="106"/>
        <end position="129"/>
    </location>
</feature>
<feature type="region of interest" description="Disordered" evidence="2">
    <location>
        <begin position="19"/>
        <end position="50"/>
    </location>
</feature>
<dbReference type="SMART" id="SM00343">
    <property type="entry name" value="ZnF_C2HC"/>
    <property type="match status" value="1"/>
</dbReference>
<feature type="domain" description="CCHC-type" evidence="4">
    <location>
        <begin position="70"/>
        <end position="84"/>
    </location>
</feature>
<keyword evidence="1" id="KW-0862">Zinc</keyword>
<protein>
    <recommendedName>
        <fullName evidence="4">CCHC-type domain-containing protein</fullName>
    </recommendedName>
</protein>
<dbReference type="EMBL" id="CABFNP030001099">
    <property type="protein sequence ID" value="CAI6091237.1"/>
    <property type="molecule type" value="Genomic_DNA"/>
</dbReference>
<evidence type="ECO:0000313" key="6">
    <source>
        <dbReference type="Proteomes" id="UP001160390"/>
    </source>
</evidence>
<feature type="region of interest" description="Disordered" evidence="2">
    <location>
        <begin position="104"/>
        <end position="169"/>
    </location>
</feature>
<dbReference type="InterPro" id="IPR001878">
    <property type="entry name" value="Znf_CCHC"/>
</dbReference>
<accession>A0AA35M641</accession>
<keyword evidence="6" id="KW-1185">Reference proteome</keyword>
<feature type="chain" id="PRO_5041206515" description="CCHC-type domain-containing protein" evidence="3">
    <location>
        <begin position="20"/>
        <end position="169"/>
    </location>
</feature>
<keyword evidence="1" id="KW-0479">Metal-binding</keyword>
<dbReference type="Gene3D" id="4.10.60.10">
    <property type="entry name" value="Zinc finger, CCHC-type"/>
    <property type="match status" value="1"/>
</dbReference>
<dbReference type="GO" id="GO:0008270">
    <property type="term" value="F:zinc ion binding"/>
    <property type="evidence" value="ECO:0007669"/>
    <property type="project" value="UniProtKB-KW"/>
</dbReference>
<gene>
    <name evidence="5" type="ORF">CCHLO57077_00013518</name>
</gene>